<organism evidence="1 2">
    <name type="scientific">Actinophytocola gossypii</name>
    <dbReference type="NCBI Taxonomy" id="2812003"/>
    <lineage>
        <taxon>Bacteria</taxon>
        <taxon>Bacillati</taxon>
        <taxon>Actinomycetota</taxon>
        <taxon>Actinomycetes</taxon>
        <taxon>Pseudonocardiales</taxon>
        <taxon>Pseudonocardiaceae</taxon>
    </lineage>
</organism>
<protein>
    <recommendedName>
        <fullName evidence="3">DUF2357 domain-containing protein</fullName>
    </recommendedName>
</protein>
<gene>
    <name evidence="1" type="ORF">JT362_30935</name>
</gene>
<dbReference type="EMBL" id="JAFFZE010000026">
    <property type="protein sequence ID" value="MCT2587547.1"/>
    <property type="molecule type" value="Genomic_DNA"/>
</dbReference>
<dbReference type="InterPro" id="IPR024064">
    <property type="entry name" value="FdhE-like_sf"/>
</dbReference>
<keyword evidence="2" id="KW-1185">Reference proteome</keyword>
<dbReference type="SUPFAM" id="SSF144020">
    <property type="entry name" value="FdhE-like"/>
    <property type="match status" value="1"/>
</dbReference>
<dbReference type="Proteomes" id="UP001156441">
    <property type="component" value="Unassembled WGS sequence"/>
</dbReference>
<sequence length="649" mass="72382">MRHANTRDDGRPDELVLAAVTHIGDELLADSTVAAWAEANMFVPDVADRAVLNDLDLATIRETDALRAVCWNPHDRLDSTTELVRAGMARRVPPAGLTRLAEHTEDWAGFEHGRIHPLRLVSMRYVEQLDFYENRVAAQLVDCLRAHLSRRIRELTELANGLISYDEFQQSLRRPQNWRKRERLSTLLAATVGETTEAAPLIQESLRELRDVRRKVLALRGSPAYQRANRRVRLPVRLARTNLFSNESRYRRVGTLWESWALYDATARDQQRQVDERFLDGYDAYVAALAMRAFETLGYEPVTPAGPAPRPGVTVRIAAPARELTVTIDGDGAILVSAGPDVLVRILALGHDLSAPAPEPVVLDRVRRLHTAAATDPTPLIVAYPGLRSDRERLPTSIRRRLYSIRPRLAGKAATGPFAVIPMTPLEIESVERLARALRWIVLGLPMVTGYPVRVPVAKRTPRPDADWFRTTNKSIELARRPAESELAEFVEVFKQQTHHGRARFDKRHEEFIEGLRASLRTGAAKFDLYTCCPLCGGQATEFEPRRDDTFQCRCLACKTAWWGTRTCANCQERYPILWPGETVAGVRDADALDLALGADILSSPCPAGEPAQRFRCPWCGYCQGSPDCGCAPTDVAVSAATCRPSLAG</sequence>
<dbReference type="RefSeq" id="WP_260195448.1">
    <property type="nucleotide sequence ID" value="NZ_JAFFZE010000026.1"/>
</dbReference>
<evidence type="ECO:0000313" key="2">
    <source>
        <dbReference type="Proteomes" id="UP001156441"/>
    </source>
</evidence>
<reference evidence="1 2" key="1">
    <citation type="submission" date="2021-02" db="EMBL/GenBank/DDBJ databases">
        <title>Actinophytocola xerophila sp. nov., isolated from soil of cotton cropping field.</title>
        <authorList>
            <person name="Huang R."/>
            <person name="Chen X."/>
            <person name="Ge X."/>
            <person name="Liu W."/>
        </authorList>
    </citation>
    <scope>NUCLEOTIDE SEQUENCE [LARGE SCALE GENOMIC DNA]</scope>
    <source>
        <strain evidence="1 2">S1-96</strain>
    </source>
</reference>
<evidence type="ECO:0000313" key="1">
    <source>
        <dbReference type="EMBL" id="MCT2587547.1"/>
    </source>
</evidence>
<evidence type="ECO:0008006" key="3">
    <source>
        <dbReference type="Google" id="ProtNLM"/>
    </source>
</evidence>
<accession>A0ABT2JI48</accession>
<comment type="caution">
    <text evidence="1">The sequence shown here is derived from an EMBL/GenBank/DDBJ whole genome shotgun (WGS) entry which is preliminary data.</text>
</comment>
<proteinExistence type="predicted"/>
<name>A0ABT2JI48_9PSEU</name>